<feature type="transmembrane region" description="Helical" evidence="2">
    <location>
        <begin position="182"/>
        <end position="199"/>
    </location>
</feature>
<evidence type="ECO:0000256" key="1">
    <source>
        <dbReference type="SAM" id="MobiDB-lite"/>
    </source>
</evidence>
<feature type="compositionally biased region" description="Polar residues" evidence="1">
    <location>
        <begin position="941"/>
        <end position="951"/>
    </location>
</feature>
<dbReference type="Pfam" id="PF20153">
    <property type="entry name" value="DUF6535"/>
    <property type="match status" value="1"/>
</dbReference>
<feature type="transmembrane region" description="Helical" evidence="2">
    <location>
        <begin position="40"/>
        <end position="58"/>
    </location>
</feature>
<evidence type="ECO:0000313" key="5">
    <source>
        <dbReference type="Proteomes" id="UP000703269"/>
    </source>
</evidence>
<feature type="region of interest" description="Disordered" evidence="1">
    <location>
        <begin position="851"/>
        <end position="884"/>
    </location>
</feature>
<sequence>MRQSLAQNYTFVDGVLRPVTPFPADSSFEAPLWALRVNGLWFASLIVSLSTASFGMLVKQWLNEYLAMEWIEPEAQLRARHFRYTGLKDWRVFEIAAMLPLLLHVSLGLFFLGLCFYTAAANEVVGRSTFPLVAGWAFFALMSVVAPLASPRCPYKVTLLKAALRAGRRCIGSRLRWLAREIYSSALSASGWVWTRVIVRWHDRFVRHVNQTVLARLKTAVYLLLMLLFLVPAAWTMLCVILLVMIPCDETCVEEDADVLGPRKTHEVLLSIDELIGHDGPILETMAAVLRQTKAPPASVTAFILGCIRHRIGDVDTAGRVRGVIDLGDLSPNAAELFLGMAGEMIEEKLFEDEQYSVDDDHDAQSPDLWMANATALLLADCPWRLPLHVERLLSDPTAVAAMLHASRDLLKTWSWRDINRFLGAALALPSGSRASEKNQIWDDLPKISGRVLSGIQEATLLILLENAWRKVDSVRKVRYSGDAVPWQRRRSGAVAAEAARLSIAEATMMLLFMLDAPPPSFSEVEGEQALSGACYGRRHIDHVHNAADILDKAPLDIATPLALVVRSSPDVVWHALNLYRVFFTNSLFDFRPLWKVLMDLPDGDLHSVHLQPSLRDLWAFLLECARLEDMPGYLCPLHVTRDYIKLCVVLSGRADSDALGGPVNGGDILASVLEQADQFQSDLEDDPSAKTVQETIPGLAQEALQRLDTYDRGTLEELRVKAALGRLASWPTPSQDLIPEWLRYVFRDRYRPTRTPPSEYELYSIPNSSSDRGTEHKGSVDSVSEMQTRPSSPTTSVRPLYRSSTTLGNRNTEPLPPPQFFPSTAPVSFWAVPITARPLYEEDSPTHWEGFYAPSPSPPSYPADGSLEHEPSSPSTPRASPGFFTVAADNLPAGNLPPDLVAYLSRAEPWASEQQTPGPLGSSRQLRRDEEPSPEPIAGTNPSSGSRDSH</sequence>
<feature type="region of interest" description="Disordered" evidence="1">
    <location>
        <begin position="908"/>
        <end position="951"/>
    </location>
</feature>
<keyword evidence="2" id="KW-0472">Membrane</keyword>
<feature type="transmembrane region" description="Helical" evidence="2">
    <location>
        <begin position="220"/>
        <end position="246"/>
    </location>
</feature>
<evidence type="ECO:0000313" key="4">
    <source>
        <dbReference type="EMBL" id="GJE95396.1"/>
    </source>
</evidence>
<dbReference type="Proteomes" id="UP000703269">
    <property type="component" value="Unassembled WGS sequence"/>
</dbReference>
<proteinExistence type="predicted"/>
<feature type="transmembrane region" description="Helical" evidence="2">
    <location>
        <begin position="95"/>
        <end position="117"/>
    </location>
</feature>
<name>A0A9P3LHC4_9APHY</name>
<dbReference type="OrthoDB" id="3185525at2759"/>
<feature type="region of interest" description="Disordered" evidence="1">
    <location>
        <begin position="757"/>
        <end position="821"/>
    </location>
</feature>
<evidence type="ECO:0000256" key="2">
    <source>
        <dbReference type="SAM" id="Phobius"/>
    </source>
</evidence>
<evidence type="ECO:0000259" key="3">
    <source>
        <dbReference type="Pfam" id="PF20153"/>
    </source>
</evidence>
<dbReference type="InterPro" id="IPR045338">
    <property type="entry name" value="DUF6535"/>
</dbReference>
<feature type="domain" description="DUF6535" evidence="3">
    <location>
        <begin position="18"/>
        <end position="118"/>
    </location>
</feature>
<keyword evidence="5" id="KW-1185">Reference proteome</keyword>
<feature type="compositionally biased region" description="Polar residues" evidence="1">
    <location>
        <begin position="782"/>
        <end position="813"/>
    </location>
</feature>
<comment type="caution">
    <text evidence="4">The sequence shown here is derived from an EMBL/GenBank/DDBJ whole genome shotgun (WGS) entry which is preliminary data.</text>
</comment>
<protein>
    <recommendedName>
        <fullName evidence="3">DUF6535 domain-containing protein</fullName>
    </recommendedName>
</protein>
<feature type="transmembrane region" description="Helical" evidence="2">
    <location>
        <begin position="129"/>
        <end position="149"/>
    </location>
</feature>
<dbReference type="EMBL" id="BPQB01000048">
    <property type="protein sequence ID" value="GJE95396.1"/>
    <property type="molecule type" value="Genomic_DNA"/>
</dbReference>
<reference evidence="4 5" key="1">
    <citation type="submission" date="2021-08" db="EMBL/GenBank/DDBJ databases">
        <title>Draft Genome Sequence of Phanerochaete sordida strain YK-624.</title>
        <authorList>
            <person name="Mori T."/>
            <person name="Dohra H."/>
            <person name="Suzuki T."/>
            <person name="Kawagishi H."/>
            <person name="Hirai H."/>
        </authorList>
    </citation>
    <scope>NUCLEOTIDE SEQUENCE [LARGE SCALE GENOMIC DNA]</scope>
    <source>
        <strain evidence="4 5">YK-624</strain>
    </source>
</reference>
<keyword evidence="2" id="KW-1133">Transmembrane helix</keyword>
<accession>A0A9P3LHC4</accession>
<keyword evidence="2" id="KW-0812">Transmembrane</keyword>
<gene>
    <name evidence="4" type="ORF">PsYK624_115800</name>
</gene>
<organism evidence="4 5">
    <name type="scientific">Phanerochaete sordida</name>
    <dbReference type="NCBI Taxonomy" id="48140"/>
    <lineage>
        <taxon>Eukaryota</taxon>
        <taxon>Fungi</taxon>
        <taxon>Dikarya</taxon>
        <taxon>Basidiomycota</taxon>
        <taxon>Agaricomycotina</taxon>
        <taxon>Agaricomycetes</taxon>
        <taxon>Polyporales</taxon>
        <taxon>Phanerochaetaceae</taxon>
        <taxon>Phanerochaete</taxon>
    </lineage>
</organism>
<dbReference type="AlphaFoldDB" id="A0A9P3LHC4"/>